<dbReference type="PANTHER" id="PTHR11685">
    <property type="entry name" value="RBR FAMILY RING FINGER AND IBR DOMAIN-CONTAINING"/>
    <property type="match status" value="1"/>
</dbReference>
<dbReference type="GO" id="GO:0016567">
    <property type="term" value="P:protein ubiquitination"/>
    <property type="evidence" value="ECO:0007669"/>
    <property type="project" value="InterPro"/>
</dbReference>
<dbReference type="InterPro" id="IPR013087">
    <property type="entry name" value="Znf_C2H2_type"/>
</dbReference>
<dbReference type="PROSITE" id="PS00028">
    <property type="entry name" value="ZINC_FINGER_C2H2_1"/>
    <property type="match status" value="1"/>
</dbReference>
<organism evidence="2">
    <name type="scientific">Polytomella parva</name>
    <dbReference type="NCBI Taxonomy" id="51329"/>
    <lineage>
        <taxon>Eukaryota</taxon>
        <taxon>Viridiplantae</taxon>
        <taxon>Chlorophyta</taxon>
        <taxon>core chlorophytes</taxon>
        <taxon>Chlorophyceae</taxon>
        <taxon>CS clade</taxon>
        <taxon>Chlamydomonadales</taxon>
        <taxon>Chlamydomonadaceae</taxon>
        <taxon>Polytomella</taxon>
    </lineage>
</organism>
<dbReference type="Pfam" id="PF26200">
    <property type="entry name" value="Rcat_RNF216"/>
    <property type="match status" value="1"/>
</dbReference>
<gene>
    <name evidence="2" type="ORF">PPAR00522_LOCUS22</name>
</gene>
<reference evidence="2" key="1">
    <citation type="submission" date="2021-01" db="EMBL/GenBank/DDBJ databases">
        <authorList>
            <person name="Corre E."/>
            <person name="Pelletier E."/>
            <person name="Niang G."/>
            <person name="Scheremetjew M."/>
            <person name="Finn R."/>
            <person name="Kale V."/>
            <person name="Holt S."/>
            <person name="Cochrane G."/>
            <person name="Meng A."/>
            <person name="Brown T."/>
            <person name="Cohen L."/>
        </authorList>
    </citation>
    <scope>NUCLEOTIDE SEQUENCE</scope>
    <source>
        <strain evidence="2">SAG 63-3</strain>
    </source>
</reference>
<proteinExistence type="predicted"/>
<dbReference type="GO" id="GO:0004842">
    <property type="term" value="F:ubiquitin-protein transferase activity"/>
    <property type="evidence" value="ECO:0007669"/>
    <property type="project" value="InterPro"/>
</dbReference>
<accession>A0A7S0UMM1</accession>
<dbReference type="SUPFAM" id="SSF57850">
    <property type="entry name" value="RING/U-box"/>
    <property type="match status" value="1"/>
</dbReference>
<dbReference type="Gene3D" id="1.20.120.1750">
    <property type="match status" value="1"/>
</dbReference>
<feature type="domain" description="C2H2-type" evidence="1">
    <location>
        <begin position="207"/>
        <end position="228"/>
    </location>
</feature>
<protein>
    <recommendedName>
        <fullName evidence="1">C2H2-type domain-containing protein</fullName>
    </recommendedName>
</protein>
<sequence>MSLNVSTTNDVSSHFSCLVVSTTSEKLDNSFRSRLLHQCCVCFDHFHEPSESSKLTPGSVTTLNLGEINKRGLLRIHSKSSSNKNGGSAVNEETTCHPVCFECLQNHLSSKVMSPKINCISPECKECLTLDMIRDQWLPKAGEKFAGPLEAVMKRIEAAEADRLKESSRDPTLIDAEALEWIKKHGQRCPKCSHGVEKIDGCDYITCKCGCGFCYRCGNVMILHVATHDCPKAYLV</sequence>
<evidence type="ECO:0000313" key="2">
    <source>
        <dbReference type="EMBL" id="CAD8763639.1"/>
    </source>
</evidence>
<dbReference type="InterPro" id="IPR031127">
    <property type="entry name" value="E3_UB_ligase_RBR"/>
</dbReference>
<evidence type="ECO:0000259" key="1">
    <source>
        <dbReference type="PROSITE" id="PS00028"/>
    </source>
</evidence>
<name>A0A7S0UMM1_9CHLO</name>
<dbReference type="EMBL" id="HBFM01000044">
    <property type="protein sequence ID" value="CAD8763639.1"/>
    <property type="molecule type" value="Transcribed_RNA"/>
</dbReference>
<dbReference type="CDD" id="cd22584">
    <property type="entry name" value="Rcat_RBR_unk"/>
    <property type="match status" value="1"/>
</dbReference>
<dbReference type="AlphaFoldDB" id="A0A7S0UMM1"/>